<evidence type="ECO:0000313" key="3">
    <source>
        <dbReference type="Proteomes" id="UP000015102"/>
    </source>
</evidence>
<evidence type="ECO:0000313" key="2">
    <source>
        <dbReference type="EnsemblMetazoa" id="MESCA001815-PA"/>
    </source>
</evidence>
<sequence>KTLTSLIILVVNCSIFEVNPELFEKNPKCQEINETLYKYVDIILSRINETADPLERNKRSTNDGKFYNFTVQHGEDEYFHLYTKVPETVEFPYETEFSPFPFFMPFYAIEVTEFEEFPMKFVLVEGKRCRWKCDKITKMCEILKCWEKPSICIGDLEVCSEFDGDGVCTITSESDEIKKSFKENEYSSIDLGNKFNVGHSHLIITNTSFYHRTPTVRIFWDCSLKSELEVFCYISKMSGGPSIGCLKTLAG</sequence>
<dbReference type="AlphaFoldDB" id="T1GEP5"/>
<keyword evidence="3" id="KW-1185">Reference proteome</keyword>
<dbReference type="HOGENOM" id="CLU_1109342_0_0_1"/>
<protein>
    <submittedName>
        <fullName evidence="2">Uncharacterized protein</fullName>
    </submittedName>
</protein>
<reference evidence="2" key="2">
    <citation type="submission" date="2015-06" db="UniProtKB">
        <authorList>
            <consortium name="EnsemblMetazoa"/>
        </authorList>
    </citation>
    <scope>IDENTIFICATION</scope>
</reference>
<dbReference type="Proteomes" id="UP000015102">
    <property type="component" value="Unassembled WGS sequence"/>
</dbReference>
<evidence type="ECO:0000256" key="1">
    <source>
        <dbReference type="SAM" id="SignalP"/>
    </source>
</evidence>
<accession>T1GEP5</accession>
<name>T1GEP5_MEGSC</name>
<dbReference type="EnsemblMetazoa" id="MESCA001815-RA">
    <property type="protein sequence ID" value="MESCA001815-PA"/>
    <property type="gene ID" value="MESCA001815"/>
</dbReference>
<feature type="chain" id="PRO_5004577318" evidence="1">
    <location>
        <begin position="21"/>
        <end position="251"/>
    </location>
</feature>
<dbReference type="EMBL" id="CAQQ02037529">
    <property type="status" value="NOT_ANNOTATED_CDS"/>
    <property type="molecule type" value="Genomic_DNA"/>
</dbReference>
<keyword evidence="1" id="KW-0732">Signal</keyword>
<feature type="signal peptide" evidence="1">
    <location>
        <begin position="1"/>
        <end position="20"/>
    </location>
</feature>
<reference evidence="3" key="1">
    <citation type="submission" date="2013-02" db="EMBL/GenBank/DDBJ databases">
        <authorList>
            <person name="Hughes D."/>
        </authorList>
    </citation>
    <scope>NUCLEOTIDE SEQUENCE</scope>
    <source>
        <strain>Durham</strain>
        <strain evidence="3">NC isolate 2 -- Noor lab</strain>
    </source>
</reference>
<proteinExistence type="predicted"/>
<organism evidence="2 3">
    <name type="scientific">Megaselia scalaris</name>
    <name type="common">Humpbacked fly</name>
    <name type="synonym">Phora scalaris</name>
    <dbReference type="NCBI Taxonomy" id="36166"/>
    <lineage>
        <taxon>Eukaryota</taxon>
        <taxon>Metazoa</taxon>
        <taxon>Ecdysozoa</taxon>
        <taxon>Arthropoda</taxon>
        <taxon>Hexapoda</taxon>
        <taxon>Insecta</taxon>
        <taxon>Pterygota</taxon>
        <taxon>Neoptera</taxon>
        <taxon>Endopterygota</taxon>
        <taxon>Diptera</taxon>
        <taxon>Brachycera</taxon>
        <taxon>Muscomorpha</taxon>
        <taxon>Platypezoidea</taxon>
        <taxon>Phoridae</taxon>
        <taxon>Megaseliini</taxon>
        <taxon>Megaselia</taxon>
    </lineage>
</organism>